<evidence type="ECO:0000256" key="3">
    <source>
        <dbReference type="ARBA" id="ARBA00017941"/>
    </source>
</evidence>
<sequence length="144" mass="15599">MPFNDLFAGAAISGTGMSAERLRMEVIANNIANANTTRSANGGPYRRQDVVFEEVLGAAAGPFGGPDLRGVVAVERVEDPTELPRVYQPGHPDADAEGFVRMPNVQLPIEMVNLLTATRAYEANLRAAQTFRQMNEQALVLLRS</sequence>
<feature type="domain" description="Flagellar basal-body/hook protein C-terminal" evidence="8">
    <location>
        <begin position="97"/>
        <end position="139"/>
    </location>
</feature>
<keyword evidence="9" id="KW-0282">Flagellum</keyword>
<dbReference type="PANTHER" id="PTHR30435">
    <property type="entry name" value="FLAGELLAR PROTEIN"/>
    <property type="match status" value="1"/>
</dbReference>
<name>A0ABU5F643_9BACT</name>
<dbReference type="InterPro" id="IPR019776">
    <property type="entry name" value="Flagellar_basal_body_rod_CS"/>
</dbReference>
<evidence type="ECO:0000256" key="4">
    <source>
        <dbReference type="ARBA" id="ARBA00023143"/>
    </source>
</evidence>
<keyword evidence="4 6" id="KW-0975">Bacterial flagellum</keyword>
<evidence type="ECO:0000313" key="9">
    <source>
        <dbReference type="EMBL" id="MDY3563043.1"/>
    </source>
</evidence>
<comment type="caution">
    <text evidence="9">The sequence shown here is derived from an EMBL/GenBank/DDBJ whole genome shotgun (WGS) entry which is preliminary data.</text>
</comment>
<keyword evidence="9" id="KW-0969">Cilium</keyword>
<evidence type="ECO:0000256" key="2">
    <source>
        <dbReference type="ARBA" id="ARBA00009677"/>
    </source>
</evidence>
<organism evidence="9 10">
    <name type="scientific">Gemmata algarum</name>
    <dbReference type="NCBI Taxonomy" id="2975278"/>
    <lineage>
        <taxon>Bacteria</taxon>
        <taxon>Pseudomonadati</taxon>
        <taxon>Planctomycetota</taxon>
        <taxon>Planctomycetia</taxon>
        <taxon>Gemmatales</taxon>
        <taxon>Gemmataceae</taxon>
        <taxon>Gemmata</taxon>
    </lineage>
</organism>
<comment type="subcellular location">
    <subcellularLocation>
        <location evidence="1 6">Bacterial flagellum basal body</location>
    </subcellularLocation>
</comment>
<protein>
    <recommendedName>
        <fullName evidence="3 6">Flagellar basal-body rod protein FlgC</fullName>
    </recommendedName>
</protein>
<dbReference type="EMBL" id="JAXBLV010000229">
    <property type="protein sequence ID" value="MDY3563043.1"/>
    <property type="molecule type" value="Genomic_DNA"/>
</dbReference>
<evidence type="ECO:0000313" key="10">
    <source>
        <dbReference type="Proteomes" id="UP001272242"/>
    </source>
</evidence>
<dbReference type="InterPro" id="IPR001444">
    <property type="entry name" value="Flag_bb_rod_N"/>
</dbReference>
<dbReference type="NCBIfam" id="TIGR01395">
    <property type="entry name" value="FlgC"/>
    <property type="match status" value="1"/>
</dbReference>
<evidence type="ECO:0000256" key="5">
    <source>
        <dbReference type="ARBA" id="ARBA00025933"/>
    </source>
</evidence>
<dbReference type="InterPro" id="IPR006299">
    <property type="entry name" value="FlgC"/>
</dbReference>
<reference evidence="10" key="1">
    <citation type="journal article" date="2023" name="Mar. Drugs">
        <title>Gemmata algarum, a Novel Planctomycete Isolated from an Algal Mat, Displays Antimicrobial Activity.</title>
        <authorList>
            <person name="Kumar G."/>
            <person name="Kallscheuer N."/>
            <person name="Kashif M."/>
            <person name="Ahamad S."/>
            <person name="Jagadeeshwari U."/>
            <person name="Pannikurungottu S."/>
            <person name="Haufschild T."/>
            <person name="Kabuu M."/>
            <person name="Sasikala C."/>
            <person name="Jogler C."/>
            <person name="Ramana C."/>
        </authorList>
    </citation>
    <scope>NUCLEOTIDE SEQUENCE [LARGE SCALE GENOMIC DNA]</scope>
    <source>
        <strain evidence="10">JC673</strain>
    </source>
</reference>
<dbReference type="PROSITE" id="PS00588">
    <property type="entry name" value="FLAGELLA_BB_ROD"/>
    <property type="match status" value="1"/>
</dbReference>
<dbReference type="PANTHER" id="PTHR30435:SF2">
    <property type="entry name" value="FLAGELLAR BASAL-BODY ROD PROTEIN FLGC"/>
    <property type="match status" value="1"/>
</dbReference>
<dbReference type="RefSeq" id="WP_261188703.1">
    <property type="nucleotide sequence ID" value="NZ_JAXBLV010000229.1"/>
</dbReference>
<evidence type="ECO:0000259" key="7">
    <source>
        <dbReference type="Pfam" id="PF00460"/>
    </source>
</evidence>
<evidence type="ECO:0000259" key="8">
    <source>
        <dbReference type="Pfam" id="PF06429"/>
    </source>
</evidence>
<feature type="domain" description="Flagellar basal body rod protein N-terminal" evidence="7">
    <location>
        <begin position="14"/>
        <end position="38"/>
    </location>
</feature>
<dbReference type="Pfam" id="PF00460">
    <property type="entry name" value="Flg_bb_rod"/>
    <property type="match status" value="1"/>
</dbReference>
<dbReference type="InterPro" id="IPR010930">
    <property type="entry name" value="Flg_bb/hook_C_dom"/>
</dbReference>
<dbReference type="Proteomes" id="UP001272242">
    <property type="component" value="Unassembled WGS sequence"/>
</dbReference>
<dbReference type="Pfam" id="PF06429">
    <property type="entry name" value="Flg_bbr_C"/>
    <property type="match status" value="1"/>
</dbReference>
<comment type="similarity">
    <text evidence="2">Belongs to the flagella basal body rod proteins family.</text>
</comment>
<evidence type="ECO:0000256" key="6">
    <source>
        <dbReference type="RuleBase" id="RU362062"/>
    </source>
</evidence>
<evidence type="ECO:0000256" key="1">
    <source>
        <dbReference type="ARBA" id="ARBA00004117"/>
    </source>
</evidence>
<keyword evidence="10" id="KW-1185">Reference proteome</keyword>
<comment type="subunit">
    <text evidence="5 6">The basal body constitutes a major portion of the flagellar organelle and consists of four rings (L,P,S, and M) mounted on a central rod. The rod consists of about 26 subunits of FlgG in the distal portion, and FlgB, FlgC and FlgF are thought to build up the proximal portion of the rod with about 6 subunits each.</text>
</comment>
<keyword evidence="9" id="KW-0966">Cell projection</keyword>
<proteinExistence type="inferred from homology"/>
<accession>A0ABU5F643</accession>
<gene>
    <name evidence="9" type="primary">flgC</name>
    <name evidence="9" type="ORF">R5W23_004526</name>
</gene>